<evidence type="ECO:0000313" key="2">
    <source>
        <dbReference type="Proteomes" id="UP000024635"/>
    </source>
</evidence>
<accession>A0A016U2N0</accession>
<gene>
    <name evidence="1" type="primary">Acey_s0063.g3404</name>
    <name evidence="1" type="ORF">Y032_0063g3404</name>
</gene>
<evidence type="ECO:0000313" key="1">
    <source>
        <dbReference type="EMBL" id="EYC08868.1"/>
    </source>
</evidence>
<name>A0A016U2N0_9BILA</name>
<dbReference type="EMBL" id="JARK01001399">
    <property type="protein sequence ID" value="EYC08868.1"/>
    <property type="molecule type" value="Genomic_DNA"/>
</dbReference>
<dbReference type="AlphaFoldDB" id="A0A016U2N0"/>
<keyword evidence="2" id="KW-1185">Reference proteome</keyword>
<proteinExistence type="predicted"/>
<organism evidence="1 2">
    <name type="scientific">Ancylostoma ceylanicum</name>
    <dbReference type="NCBI Taxonomy" id="53326"/>
    <lineage>
        <taxon>Eukaryota</taxon>
        <taxon>Metazoa</taxon>
        <taxon>Ecdysozoa</taxon>
        <taxon>Nematoda</taxon>
        <taxon>Chromadorea</taxon>
        <taxon>Rhabditida</taxon>
        <taxon>Rhabditina</taxon>
        <taxon>Rhabditomorpha</taxon>
        <taxon>Strongyloidea</taxon>
        <taxon>Ancylostomatidae</taxon>
        <taxon>Ancylostomatinae</taxon>
        <taxon>Ancylostoma</taxon>
    </lineage>
</organism>
<sequence length="77" mass="8689">MSCFTATLSLRPFTTKSSRATASIYANALFNESFVISCMFYARGIFQSDTVAVKKMKENDDNRVLQVLMSYHTIYVG</sequence>
<dbReference type="Proteomes" id="UP000024635">
    <property type="component" value="Unassembled WGS sequence"/>
</dbReference>
<protein>
    <submittedName>
        <fullName evidence="1">Uncharacterized protein</fullName>
    </submittedName>
</protein>
<reference evidence="2" key="1">
    <citation type="journal article" date="2015" name="Nat. Genet.">
        <title>The genome and transcriptome of the zoonotic hookworm Ancylostoma ceylanicum identify infection-specific gene families.</title>
        <authorList>
            <person name="Schwarz E.M."/>
            <person name="Hu Y."/>
            <person name="Antoshechkin I."/>
            <person name="Miller M.M."/>
            <person name="Sternberg P.W."/>
            <person name="Aroian R.V."/>
        </authorList>
    </citation>
    <scope>NUCLEOTIDE SEQUENCE</scope>
    <source>
        <strain evidence="2">HY135</strain>
    </source>
</reference>
<comment type="caution">
    <text evidence="1">The sequence shown here is derived from an EMBL/GenBank/DDBJ whole genome shotgun (WGS) entry which is preliminary data.</text>
</comment>